<dbReference type="PANTHER" id="PTHR36306:SF3">
    <property type="entry name" value="GLYCOSIDE HYDROLASE FAMILY 57"/>
    <property type="match status" value="1"/>
</dbReference>
<evidence type="ECO:0000259" key="3">
    <source>
        <dbReference type="Pfam" id="PF03065"/>
    </source>
</evidence>
<dbReference type="PANTHER" id="PTHR36306">
    <property type="entry name" value="ALPHA-AMYLASE-RELATED-RELATED"/>
    <property type="match status" value="1"/>
</dbReference>
<organism evidence="4 5">
    <name type="scientific">Thermanaerothrix solaris</name>
    <dbReference type="NCBI Taxonomy" id="3058434"/>
    <lineage>
        <taxon>Bacteria</taxon>
        <taxon>Bacillati</taxon>
        <taxon>Chloroflexota</taxon>
        <taxon>Anaerolineae</taxon>
        <taxon>Anaerolineales</taxon>
        <taxon>Anaerolineaceae</taxon>
        <taxon>Thermanaerothrix</taxon>
    </lineage>
</organism>
<dbReference type="RefSeq" id="WP_315623966.1">
    <property type="nucleotide sequence ID" value="NZ_JAUHMF010000001.1"/>
</dbReference>
<protein>
    <submittedName>
        <fullName evidence="4">DUF3536 domain-containing protein</fullName>
    </submittedName>
</protein>
<proteinExistence type="inferred from homology"/>
<dbReference type="EMBL" id="JAUHMF010000001">
    <property type="protein sequence ID" value="MDT8897313.1"/>
    <property type="molecule type" value="Genomic_DNA"/>
</dbReference>
<dbReference type="Pfam" id="PF03065">
    <property type="entry name" value="Glyco_hydro_57"/>
    <property type="match status" value="1"/>
</dbReference>
<keyword evidence="2" id="KW-0119">Carbohydrate metabolism</keyword>
<dbReference type="InterPro" id="IPR052046">
    <property type="entry name" value="GH57_Enzymes"/>
</dbReference>
<name>A0ABU3NKD1_9CHLR</name>
<evidence type="ECO:0000256" key="1">
    <source>
        <dbReference type="ARBA" id="ARBA00006821"/>
    </source>
</evidence>
<dbReference type="InterPro" id="IPR011330">
    <property type="entry name" value="Glyco_hydro/deAcase_b/a-brl"/>
</dbReference>
<comment type="caution">
    <text evidence="4">The sequence shown here is derived from an EMBL/GenBank/DDBJ whole genome shotgun (WGS) entry which is preliminary data.</text>
</comment>
<dbReference type="Gene3D" id="3.20.110.20">
    <property type="match status" value="1"/>
</dbReference>
<dbReference type="SUPFAM" id="SSF88713">
    <property type="entry name" value="Glycoside hydrolase/deacetylase"/>
    <property type="match status" value="1"/>
</dbReference>
<dbReference type="Proteomes" id="UP001254165">
    <property type="component" value="Unassembled WGS sequence"/>
</dbReference>
<reference evidence="4 5" key="1">
    <citation type="submission" date="2023-07" db="EMBL/GenBank/DDBJ databases">
        <title>Novel species of Thermanaerothrix with wide hydrolytic capabilities.</title>
        <authorList>
            <person name="Zayulina K.S."/>
            <person name="Podosokorskaya O.A."/>
            <person name="Elcheninov A.G."/>
        </authorList>
    </citation>
    <scope>NUCLEOTIDE SEQUENCE [LARGE SCALE GENOMIC DNA]</scope>
    <source>
        <strain evidence="4 5">4228-RoL</strain>
    </source>
</reference>
<evidence type="ECO:0000313" key="5">
    <source>
        <dbReference type="Proteomes" id="UP001254165"/>
    </source>
</evidence>
<feature type="domain" description="Glycoside hydrolase family 57 N-terminal" evidence="3">
    <location>
        <begin position="99"/>
        <end position="258"/>
    </location>
</feature>
<dbReference type="Pfam" id="PF12055">
    <property type="entry name" value="DUF3536"/>
    <property type="match status" value="1"/>
</dbReference>
<gene>
    <name evidence="4" type="ORF">QYE77_03470</name>
</gene>
<dbReference type="InterPro" id="IPR004300">
    <property type="entry name" value="Glyco_hydro_57_N"/>
</dbReference>
<comment type="similarity">
    <text evidence="1">Belongs to the glycosyl hydrolase 57 family.</text>
</comment>
<evidence type="ECO:0000256" key="2">
    <source>
        <dbReference type="ARBA" id="ARBA00023277"/>
    </source>
</evidence>
<dbReference type="InterPro" id="IPR021923">
    <property type="entry name" value="DUF3536"/>
</dbReference>
<sequence>MTTLQAFCIHGHFYQPPREDPITGEIPEESGAAPFRNWNERIHAHCYRPNAELGNFGRISFDFGPTLLNWMSSCDPITLAKIVSQERWHYRLRGVGNGLAQPYFHVILPLLPWHDRKTQILWGLRAFEHRFGHPASGIWLPETAVDEDTLALCAELGIQFTILAPWQAAEPGLDVTQPYWWEGSEKRLALFFYHSDLSTRVSFDPASTSNADRFRTLVMEAAACGGGHERLILIASDGEVYGHHQPFRDHFLAHLTETQAGLLKRTYLGEWLKDHPPRHKIAIQSATSWSCGHHLARWSQGCDCTPQSEWKAPFWEALHRLGEQLDGLYVQVLGRYLHHPWGLVWRYIDVLLGRISLSDLFFQLSGEIPKERVIRQVDYLLRAQLNKQRMYTSCGWFFEDFGRPEPQINVRYAAQAVWWNTLATGVDLYTETANALARVRSNTTSLNAADVFTTHYAYAAQAPFPFVEFYQPARPVTVRPTNH</sequence>
<keyword evidence="5" id="KW-1185">Reference proteome</keyword>
<evidence type="ECO:0000313" key="4">
    <source>
        <dbReference type="EMBL" id="MDT8897313.1"/>
    </source>
</evidence>
<accession>A0ABU3NKD1</accession>